<evidence type="ECO:0000256" key="1">
    <source>
        <dbReference type="ARBA" id="ARBA00004496"/>
    </source>
</evidence>
<dbReference type="CDD" id="cd04320">
    <property type="entry name" value="AspRS_cyto_N"/>
    <property type="match status" value="1"/>
</dbReference>
<keyword evidence="15" id="KW-0812">Transmembrane</keyword>
<sequence length="568" mass="63881">MSSEATVQDITAGTANVVLGEDGKPLSKAQLKKREKEQEKERRKAEVAARLATEKAAREAAEPDHSANRYGKLPMNQSQAEYNRESKRTKIVTLGEANVGQTILLSARVQTSRPTGAKKCFVTLRQRTVTVQGVVTVDEETVSKQMLKFVNGISVESLVLVEATVVKALQKVTSCTVQDVELKITKLHVISEAARLPFTLEDASRPITELEESSAEAPVGKVTMKTRLDNRVIDLRTITNQAVFRMQHGVSRLFREYLESKDFTEIHTPKLIGAASEGGANVFKLNYFNTSKQAFLGFQILSIAILTMISANAFLAQSPQLYKQMVICSDFERVYEIAPVFRAENSQTHRHMTEFMGLDLEMSFEEHYHEVLDVLDGLFAHIFEGLKTRYAAEIEVIKRQFPFDDFVYKPTRLEFPQAVAMLRKAGIEIGDHDDLSTESERVLGRLVKEQYGTDFFMLDKFPLAVRPFYTMPDPNKPGYSNSYDFFIRGEEILSGAQRIHDSAFLEERAKVHQVDPATIQPYLDAFKYGAPPHAGGGIGLERVVMLYLNLGNIRRTSLFPRDPTRLTP</sequence>
<keyword evidence="9" id="KW-0648">Protein biosynthesis</keyword>
<evidence type="ECO:0000256" key="13">
    <source>
        <dbReference type="ARBA" id="ARBA00070516"/>
    </source>
</evidence>
<evidence type="ECO:0000256" key="11">
    <source>
        <dbReference type="ARBA" id="ARBA00033155"/>
    </source>
</evidence>
<dbReference type="InterPro" id="IPR004364">
    <property type="entry name" value="Aa-tRNA-synt_II"/>
</dbReference>
<dbReference type="InterPro" id="IPR045864">
    <property type="entry name" value="aa-tRNA-synth_II/BPL/LPL"/>
</dbReference>
<keyword evidence="7" id="KW-0547">Nucleotide-binding</keyword>
<evidence type="ECO:0000256" key="8">
    <source>
        <dbReference type="ARBA" id="ARBA00022840"/>
    </source>
</evidence>
<dbReference type="Pfam" id="PF00152">
    <property type="entry name" value="tRNA-synt_2"/>
    <property type="match status" value="1"/>
</dbReference>
<dbReference type="GO" id="GO:0003723">
    <property type="term" value="F:RNA binding"/>
    <property type="evidence" value="ECO:0007669"/>
    <property type="project" value="TreeGrafter"/>
</dbReference>
<dbReference type="FunFam" id="2.40.50.140:FF:000132">
    <property type="entry name" value="Aspartyl-tRNA synthetase, cytoplasmic"/>
    <property type="match status" value="1"/>
</dbReference>
<evidence type="ECO:0000256" key="3">
    <source>
        <dbReference type="ARBA" id="ARBA00012841"/>
    </source>
</evidence>
<evidence type="ECO:0000313" key="18">
    <source>
        <dbReference type="Proteomes" id="UP001212841"/>
    </source>
</evidence>
<comment type="similarity">
    <text evidence="2">Belongs to the class-II aminoacyl-tRNA synthetase family. Type 2 subfamily.</text>
</comment>
<protein>
    <recommendedName>
        <fullName evidence="4">Aspartate--tRNA ligase, cytoplasmic</fullName>
        <ecNumber evidence="3">6.1.1.12</ecNumber>
    </recommendedName>
    <alternativeName>
        <fullName evidence="11">Aspartyl-tRNA synthetase</fullName>
    </alternativeName>
    <alternativeName>
        <fullName evidence="13">Probable aspartate--tRNA ligase, cytoplasmic</fullName>
    </alternativeName>
</protein>
<dbReference type="Gene3D" id="3.30.930.10">
    <property type="entry name" value="Bira Bifunctional Protein, Domain 2"/>
    <property type="match status" value="1"/>
</dbReference>
<organism evidence="17 18">
    <name type="scientific">Rhizophlyctis rosea</name>
    <dbReference type="NCBI Taxonomy" id="64517"/>
    <lineage>
        <taxon>Eukaryota</taxon>
        <taxon>Fungi</taxon>
        <taxon>Fungi incertae sedis</taxon>
        <taxon>Chytridiomycota</taxon>
        <taxon>Chytridiomycota incertae sedis</taxon>
        <taxon>Chytridiomycetes</taxon>
        <taxon>Rhizophlyctidales</taxon>
        <taxon>Rhizophlyctidaceae</taxon>
        <taxon>Rhizophlyctis</taxon>
    </lineage>
</organism>
<reference evidence="17" key="1">
    <citation type="submission" date="2020-05" db="EMBL/GenBank/DDBJ databases">
        <title>Phylogenomic resolution of chytrid fungi.</title>
        <authorList>
            <person name="Stajich J.E."/>
            <person name="Amses K."/>
            <person name="Simmons R."/>
            <person name="Seto K."/>
            <person name="Myers J."/>
            <person name="Bonds A."/>
            <person name="Quandt C.A."/>
            <person name="Barry K."/>
            <person name="Liu P."/>
            <person name="Grigoriev I."/>
            <person name="Longcore J.E."/>
            <person name="James T.Y."/>
        </authorList>
    </citation>
    <scope>NUCLEOTIDE SEQUENCE</scope>
    <source>
        <strain evidence="17">JEL0318</strain>
    </source>
</reference>
<evidence type="ECO:0000256" key="5">
    <source>
        <dbReference type="ARBA" id="ARBA00022490"/>
    </source>
</evidence>
<accession>A0AAD5SJA4</accession>
<evidence type="ECO:0000256" key="6">
    <source>
        <dbReference type="ARBA" id="ARBA00022598"/>
    </source>
</evidence>
<dbReference type="EMBL" id="JADGJD010000024">
    <property type="protein sequence ID" value="KAJ3056700.1"/>
    <property type="molecule type" value="Genomic_DNA"/>
</dbReference>
<dbReference type="GO" id="GO:0005829">
    <property type="term" value="C:cytosol"/>
    <property type="evidence" value="ECO:0007669"/>
    <property type="project" value="TreeGrafter"/>
</dbReference>
<gene>
    <name evidence="17" type="primary">DPS1</name>
    <name evidence="17" type="ORF">HK097_005101</name>
</gene>
<dbReference type="InterPro" id="IPR006195">
    <property type="entry name" value="aa-tRNA-synth_II"/>
</dbReference>
<evidence type="ECO:0000313" key="17">
    <source>
        <dbReference type="EMBL" id="KAJ3056700.1"/>
    </source>
</evidence>
<dbReference type="HAMAP" id="MF_02075">
    <property type="entry name" value="Asp_tRNA_synth_type2"/>
    <property type="match status" value="1"/>
</dbReference>
<dbReference type="PROSITE" id="PS50862">
    <property type="entry name" value="AA_TRNA_LIGASE_II"/>
    <property type="match status" value="1"/>
</dbReference>
<evidence type="ECO:0000259" key="16">
    <source>
        <dbReference type="PROSITE" id="PS50862"/>
    </source>
</evidence>
<keyword evidence="15" id="KW-1133">Transmembrane helix</keyword>
<feature type="compositionally biased region" description="Polar residues" evidence="14">
    <location>
        <begin position="1"/>
        <end position="14"/>
    </location>
</feature>
<evidence type="ECO:0000256" key="15">
    <source>
        <dbReference type="SAM" id="Phobius"/>
    </source>
</evidence>
<feature type="domain" description="Aminoacyl-transfer RNA synthetases class-II family profile" evidence="16">
    <location>
        <begin position="244"/>
        <end position="560"/>
    </location>
</feature>
<dbReference type="PANTHER" id="PTHR43450:SF1">
    <property type="entry name" value="ASPARTATE--TRNA LIGASE, CYTOPLASMIC"/>
    <property type="match status" value="1"/>
</dbReference>
<evidence type="ECO:0000256" key="7">
    <source>
        <dbReference type="ARBA" id="ARBA00022741"/>
    </source>
</evidence>
<evidence type="ECO:0000256" key="14">
    <source>
        <dbReference type="SAM" id="MobiDB-lite"/>
    </source>
</evidence>
<feature type="region of interest" description="Disordered" evidence="14">
    <location>
        <begin position="1"/>
        <end position="84"/>
    </location>
</feature>
<dbReference type="GO" id="GO:0006422">
    <property type="term" value="P:aspartyl-tRNA aminoacylation"/>
    <property type="evidence" value="ECO:0007669"/>
    <property type="project" value="InterPro"/>
</dbReference>
<keyword evidence="5" id="KW-0963">Cytoplasm</keyword>
<keyword evidence="10" id="KW-0030">Aminoacyl-tRNA synthetase</keyword>
<evidence type="ECO:0000256" key="4">
    <source>
        <dbReference type="ARBA" id="ARBA00018853"/>
    </source>
</evidence>
<dbReference type="PANTHER" id="PTHR43450">
    <property type="entry name" value="ASPARTYL-TRNA SYNTHETASE"/>
    <property type="match status" value="1"/>
</dbReference>
<evidence type="ECO:0000256" key="10">
    <source>
        <dbReference type="ARBA" id="ARBA00023146"/>
    </source>
</evidence>
<dbReference type="CDD" id="cd00776">
    <property type="entry name" value="AsxRS_core"/>
    <property type="match status" value="1"/>
</dbReference>
<name>A0AAD5SJA4_9FUNG</name>
<feature type="compositionally biased region" description="Basic and acidic residues" evidence="14">
    <location>
        <begin position="32"/>
        <end position="67"/>
    </location>
</feature>
<dbReference type="SUPFAM" id="SSF50249">
    <property type="entry name" value="Nucleic acid-binding proteins"/>
    <property type="match status" value="1"/>
</dbReference>
<comment type="catalytic activity">
    <reaction evidence="12">
        <text>tRNA(Asp) + L-aspartate + ATP = L-aspartyl-tRNA(Asp) + AMP + diphosphate</text>
        <dbReference type="Rhea" id="RHEA:19649"/>
        <dbReference type="Rhea" id="RHEA-COMP:9660"/>
        <dbReference type="Rhea" id="RHEA-COMP:9678"/>
        <dbReference type="ChEBI" id="CHEBI:29991"/>
        <dbReference type="ChEBI" id="CHEBI:30616"/>
        <dbReference type="ChEBI" id="CHEBI:33019"/>
        <dbReference type="ChEBI" id="CHEBI:78442"/>
        <dbReference type="ChEBI" id="CHEBI:78516"/>
        <dbReference type="ChEBI" id="CHEBI:456215"/>
        <dbReference type="EC" id="6.1.1.12"/>
    </reaction>
</comment>
<evidence type="ECO:0000256" key="2">
    <source>
        <dbReference type="ARBA" id="ARBA00005312"/>
    </source>
</evidence>
<keyword evidence="15" id="KW-0472">Membrane</keyword>
<evidence type="ECO:0000256" key="9">
    <source>
        <dbReference type="ARBA" id="ARBA00022917"/>
    </source>
</evidence>
<dbReference type="SUPFAM" id="SSF55681">
    <property type="entry name" value="Class II aaRS and biotin synthetases"/>
    <property type="match status" value="1"/>
</dbReference>
<evidence type="ECO:0000256" key="12">
    <source>
        <dbReference type="ARBA" id="ARBA00047904"/>
    </source>
</evidence>
<keyword evidence="18" id="KW-1185">Reference proteome</keyword>
<dbReference type="InterPro" id="IPR002312">
    <property type="entry name" value="Asp/Asn-tRNA-synth_IIb"/>
</dbReference>
<dbReference type="EC" id="6.1.1.12" evidence="3"/>
<comment type="subcellular location">
    <subcellularLocation>
        <location evidence="1">Cytoplasm</location>
    </subcellularLocation>
</comment>
<feature type="transmembrane region" description="Helical" evidence="15">
    <location>
        <begin position="294"/>
        <end position="315"/>
    </location>
</feature>
<comment type="caution">
    <text evidence="17">The sequence shown here is derived from an EMBL/GenBank/DDBJ whole genome shotgun (WGS) entry which is preliminary data.</text>
</comment>
<dbReference type="GO" id="GO:0005524">
    <property type="term" value="F:ATP binding"/>
    <property type="evidence" value="ECO:0007669"/>
    <property type="project" value="UniProtKB-KW"/>
</dbReference>
<dbReference type="PRINTS" id="PR01042">
    <property type="entry name" value="TRNASYNTHASP"/>
</dbReference>
<dbReference type="Gene3D" id="2.40.50.140">
    <property type="entry name" value="Nucleic acid-binding proteins"/>
    <property type="match status" value="1"/>
</dbReference>
<proteinExistence type="inferred from homology"/>
<dbReference type="FunFam" id="3.30.930.10:FF:000038">
    <property type="entry name" value="Aspartate--tRNA ligase"/>
    <property type="match status" value="1"/>
</dbReference>
<dbReference type="GO" id="GO:0004815">
    <property type="term" value="F:aspartate-tRNA ligase activity"/>
    <property type="evidence" value="ECO:0007669"/>
    <property type="project" value="UniProtKB-EC"/>
</dbReference>
<dbReference type="InterPro" id="IPR012340">
    <property type="entry name" value="NA-bd_OB-fold"/>
</dbReference>
<keyword evidence="6 17" id="KW-0436">Ligase</keyword>
<dbReference type="AlphaFoldDB" id="A0AAD5SJA4"/>
<keyword evidence="8" id="KW-0067">ATP-binding</keyword>
<dbReference type="InterPro" id="IPR004523">
    <property type="entry name" value="Asp-tRNA_synthase_2"/>
</dbReference>
<dbReference type="GO" id="GO:0017101">
    <property type="term" value="C:aminoacyl-tRNA synthetase multienzyme complex"/>
    <property type="evidence" value="ECO:0007669"/>
    <property type="project" value="TreeGrafter"/>
</dbReference>
<dbReference type="Proteomes" id="UP001212841">
    <property type="component" value="Unassembled WGS sequence"/>
</dbReference>